<evidence type="ECO:0000256" key="4">
    <source>
        <dbReference type="ARBA" id="ARBA00022840"/>
    </source>
</evidence>
<dbReference type="EMBL" id="VLNT01000032">
    <property type="protein sequence ID" value="TSD53118.1"/>
    <property type="molecule type" value="Genomic_DNA"/>
</dbReference>
<dbReference type="Gene3D" id="3.40.50.300">
    <property type="entry name" value="P-loop containing nucleotide triphosphate hydrolases"/>
    <property type="match status" value="1"/>
</dbReference>
<keyword evidence="7" id="KW-1185">Reference proteome</keyword>
<evidence type="ECO:0000313" key="7">
    <source>
        <dbReference type="Proteomes" id="UP000316988"/>
    </source>
</evidence>
<accession>A0A554RG19</accession>
<keyword evidence="3" id="KW-0547">Nucleotide-binding</keyword>
<dbReference type="CDD" id="cd03235">
    <property type="entry name" value="ABC_Metallic_Cations"/>
    <property type="match status" value="1"/>
</dbReference>
<dbReference type="PROSITE" id="PS00211">
    <property type="entry name" value="ABC_TRANSPORTER_1"/>
    <property type="match status" value="1"/>
</dbReference>
<protein>
    <submittedName>
        <fullName evidence="6">Metal ABC transporter ATP-binding protein</fullName>
    </submittedName>
</protein>
<comment type="caution">
    <text evidence="6">The sequence shown here is derived from an EMBL/GenBank/DDBJ whole genome shotgun (WGS) entry which is preliminary data.</text>
</comment>
<gene>
    <name evidence="6" type="ORF">FNM00_18230</name>
</gene>
<keyword evidence="2" id="KW-0813">Transport</keyword>
<dbReference type="InterPro" id="IPR027417">
    <property type="entry name" value="P-loop_NTPase"/>
</dbReference>
<dbReference type="InterPro" id="IPR003593">
    <property type="entry name" value="AAA+_ATPase"/>
</dbReference>
<dbReference type="Proteomes" id="UP000316988">
    <property type="component" value="Unassembled WGS sequence"/>
</dbReference>
<name>A0A554RG19_9ACTN</name>
<evidence type="ECO:0000256" key="1">
    <source>
        <dbReference type="ARBA" id="ARBA00005417"/>
    </source>
</evidence>
<dbReference type="Pfam" id="PF00005">
    <property type="entry name" value="ABC_tran"/>
    <property type="match status" value="1"/>
</dbReference>
<dbReference type="GO" id="GO:0016887">
    <property type="term" value="F:ATP hydrolysis activity"/>
    <property type="evidence" value="ECO:0007669"/>
    <property type="project" value="InterPro"/>
</dbReference>
<dbReference type="InterPro" id="IPR003439">
    <property type="entry name" value="ABC_transporter-like_ATP-bd"/>
</dbReference>
<dbReference type="GO" id="GO:0005524">
    <property type="term" value="F:ATP binding"/>
    <property type="evidence" value="ECO:0007669"/>
    <property type="project" value="UniProtKB-KW"/>
</dbReference>
<reference evidence="6 7" key="1">
    <citation type="submission" date="2019-07" db="EMBL/GenBank/DDBJ databases">
        <authorList>
            <person name="Zhao L.H."/>
        </authorList>
    </citation>
    <scope>NUCLEOTIDE SEQUENCE [LARGE SCALE GENOMIC DNA]</scope>
    <source>
        <strain evidence="6 7">Co35</strain>
    </source>
</reference>
<evidence type="ECO:0000256" key="3">
    <source>
        <dbReference type="ARBA" id="ARBA00022741"/>
    </source>
</evidence>
<dbReference type="PANTHER" id="PTHR42734:SF5">
    <property type="entry name" value="IRON TRANSPORT SYSTEM ATP-BINDING PROTEIN HI_0361-RELATED"/>
    <property type="match status" value="1"/>
</dbReference>
<dbReference type="RefSeq" id="WP_143914960.1">
    <property type="nucleotide sequence ID" value="NZ_VLNT01000032.1"/>
</dbReference>
<dbReference type="SUPFAM" id="SSF52540">
    <property type="entry name" value="P-loop containing nucleoside triphosphate hydrolases"/>
    <property type="match status" value="1"/>
</dbReference>
<evidence type="ECO:0000256" key="2">
    <source>
        <dbReference type="ARBA" id="ARBA00022448"/>
    </source>
</evidence>
<evidence type="ECO:0000259" key="5">
    <source>
        <dbReference type="PROSITE" id="PS50893"/>
    </source>
</evidence>
<comment type="similarity">
    <text evidence="1">Belongs to the ABC transporter superfamily.</text>
</comment>
<sequence length="232" mass="25040">MTAVEVEEATVRRARRTVLRDVSVRVEAGRVCALLGMNGAGKSTLFDVIADRLPLAGGSIEVLGATPRKARRAGRVGYVVQSERIDLDFPVTVRGVVSMGIASRREARQRTDDAIERVGLQDLVDRPLGRLSGGQRKRAFLARCLAQRAELILLDEPFAGVDRPSELTLRQAIGDLAADGNTVIVSTHDVRELDTWCDDAIVLAGRVVASGPVRETVTAERLAQAFGWEGSA</sequence>
<organism evidence="6 7">
    <name type="scientific">Aeromicrobium piscarium</name>
    <dbReference type="NCBI Taxonomy" id="2590901"/>
    <lineage>
        <taxon>Bacteria</taxon>
        <taxon>Bacillati</taxon>
        <taxon>Actinomycetota</taxon>
        <taxon>Actinomycetes</taxon>
        <taxon>Propionibacteriales</taxon>
        <taxon>Nocardioidaceae</taxon>
        <taxon>Aeromicrobium</taxon>
    </lineage>
</organism>
<dbReference type="PANTHER" id="PTHR42734">
    <property type="entry name" value="METAL TRANSPORT SYSTEM ATP-BINDING PROTEIN TM_0124-RELATED"/>
    <property type="match status" value="1"/>
</dbReference>
<dbReference type="AlphaFoldDB" id="A0A554RG19"/>
<keyword evidence="4 6" id="KW-0067">ATP-binding</keyword>
<dbReference type="InterPro" id="IPR050153">
    <property type="entry name" value="Metal_Ion_Import_ABC"/>
</dbReference>
<proteinExistence type="inferred from homology"/>
<dbReference type="PROSITE" id="PS50893">
    <property type="entry name" value="ABC_TRANSPORTER_2"/>
    <property type="match status" value="1"/>
</dbReference>
<dbReference type="SMART" id="SM00382">
    <property type="entry name" value="AAA"/>
    <property type="match status" value="1"/>
</dbReference>
<dbReference type="OrthoDB" id="5296765at2"/>
<feature type="domain" description="ABC transporter" evidence="5">
    <location>
        <begin position="4"/>
        <end position="230"/>
    </location>
</feature>
<evidence type="ECO:0000313" key="6">
    <source>
        <dbReference type="EMBL" id="TSD53118.1"/>
    </source>
</evidence>
<dbReference type="InterPro" id="IPR017871">
    <property type="entry name" value="ABC_transporter-like_CS"/>
</dbReference>